<proteinExistence type="predicted"/>
<dbReference type="AlphaFoldDB" id="C8W1G8"/>
<evidence type="ECO:0000256" key="6">
    <source>
        <dbReference type="SAM" id="Phobius"/>
    </source>
</evidence>
<dbReference type="RefSeq" id="WP_015756331.1">
    <property type="nucleotide sequence ID" value="NC_013216.1"/>
</dbReference>
<dbReference type="GO" id="GO:0044781">
    <property type="term" value="P:bacterial-type flagellum organization"/>
    <property type="evidence" value="ECO:0007669"/>
    <property type="project" value="InterPro"/>
</dbReference>
<dbReference type="Proteomes" id="UP000002217">
    <property type="component" value="Chromosome"/>
</dbReference>
<keyword evidence="7" id="KW-0282">Flagellum</keyword>
<keyword evidence="2" id="KW-1003">Cell membrane</keyword>
<dbReference type="eggNOG" id="COG3190">
    <property type="taxonomic scope" value="Bacteria"/>
</dbReference>
<evidence type="ECO:0000256" key="3">
    <source>
        <dbReference type="ARBA" id="ARBA00022692"/>
    </source>
</evidence>
<keyword evidence="7" id="KW-0969">Cilium</keyword>
<dbReference type="Pfam" id="PF04347">
    <property type="entry name" value="FliO"/>
    <property type="match status" value="1"/>
</dbReference>
<reference evidence="7 8" key="1">
    <citation type="journal article" date="2009" name="Stand. Genomic Sci.">
        <title>Complete genome sequence of Desulfotomaculum acetoxidans type strain (5575).</title>
        <authorList>
            <person name="Spring S."/>
            <person name="Lapidus A."/>
            <person name="Schroder M."/>
            <person name="Gleim D."/>
            <person name="Sims D."/>
            <person name="Meincke L."/>
            <person name="Glavina Del Rio T."/>
            <person name="Tice H."/>
            <person name="Copeland A."/>
            <person name="Cheng J.F."/>
            <person name="Lucas S."/>
            <person name="Chen F."/>
            <person name="Nolan M."/>
            <person name="Bruce D."/>
            <person name="Goodwin L."/>
            <person name="Pitluck S."/>
            <person name="Ivanova N."/>
            <person name="Mavromatis K."/>
            <person name="Mikhailova N."/>
            <person name="Pati A."/>
            <person name="Chen A."/>
            <person name="Palaniappan K."/>
            <person name="Land M."/>
            <person name="Hauser L."/>
            <person name="Chang Y.J."/>
            <person name="Jeffries C.D."/>
            <person name="Chain P."/>
            <person name="Saunders E."/>
            <person name="Brettin T."/>
            <person name="Detter J.C."/>
            <person name="Goker M."/>
            <person name="Bristow J."/>
            <person name="Eisen J.A."/>
            <person name="Markowitz V."/>
            <person name="Hugenholtz P."/>
            <person name="Kyrpides N.C."/>
            <person name="Klenk H.P."/>
            <person name="Han C."/>
        </authorList>
    </citation>
    <scope>NUCLEOTIDE SEQUENCE [LARGE SCALE GENOMIC DNA]</scope>
    <source>
        <strain evidence="8">ATCC 49208 / DSM 771 / VKM B-1644</strain>
    </source>
</reference>
<evidence type="ECO:0000313" key="8">
    <source>
        <dbReference type="Proteomes" id="UP000002217"/>
    </source>
</evidence>
<dbReference type="KEGG" id="dae:Dtox_0699"/>
<organism evidence="7 8">
    <name type="scientific">Desulfofarcimen acetoxidans (strain ATCC 49208 / DSM 771 / KCTC 5769 / VKM B-1644 / 5575)</name>
    <name type="common">Desulfotomaculum acetoxidans</name>
    <dbReference type="NCBI Taxonomy" id="485916"/>
    <lineage>
        <taxon>Bacteria</taxon>
        <taxon>Bacillati</taxon>
        <taxon>Bacillota</taxon>
        <taxon>Clostridia</taxon>
        <taxon>Eubacteriales</taxon>
        <taxon>Peptococcaceae</taxon>
        <taxon>Desulfofarcimen</taxon>
    </lineage>
</organism>
<dbReference type="STRING" id="485916.Dtox_0699"/>
<keyword evidence="7" id="KW-0966">Cell projection</keyword>
<keyword evidence="5 6" id="KW-0472">Membrane</keyword>
<protein>
    <submittedName>
        <fullName evidence="7">Flagellar biosynthesis protein FliO</fullName>
    </submittedName>
</protein>
<dbReference type="InterPro" id="IPR022781">
    <property type="entry name" value="Flagellar_biosynth_FliO"/>
</dbReference>
<comment type="subcellular location">
    <subcellularLocation>
        <location evidence="1">Cell membrane</location>
    </subcellularLocation>
</comment>
<evidence type="ECO:0000256" key="4">
    <source>
        <dbReference type="ARBA" id="ARBA00022989"/>
    </source>
</evidence>
<evidence type="ECO:0000256" key="2">
    <source>
        <dbReference type="ARBA" id="ARBA00022475"/>
    </source>
</evidence>
<evidence type="ECO:0000256" key="5">
    <source>
        <dbReference type="ARBA" id="ARBA00023136"/>
    </source>
</evidence>
<keyword evidence="4 6" id="KW-1133">Transmembrane helix</keyword>
<accession>C8W1G8</accession>
<name>C8W1G8_DESAS</name>
<dbReference type="HOGENOM" id="CLU_149216_0_0_9"/>
<dbReference type="EMBL" id="CP001720">
    <property type="protein sequence ID" value="ACV61613.1"/>
    <property type="molecule type" value="Genomic_DNA"/>
</dbReference>
<evidence type="ECO:0000313" key="7">
    <source>
        <dbReference type="EMBL" id="ACV61613.1"/>
    </source>
</evidence>
<gene>
    <name evidence="7" type="ordered locus">Dtox_0699</name>
</gene>
<keyword evidence="8" id="KW-1185">Reference proteome</keyword>
<dbReference type="GO" id="GO:0016020">
    <property type="term" value="C:membrane"/>
    <property type="evidence" value="ECO:0007669"/>
    <property type="project" value="InterPro"/>
</dbReference>
<evidence type="ECO:0000256" key="1">
    <source>
        <dbReference type="ARBA" id="ARBA00004236"/>
    </source>
</evidence>
<dbReference type="OrthoDB" id="1806687at2"/>
<keyword evidence="3 6" id="KW-0812">Transmembrane</keyword>
<sequence>MSSDIYWYLLKLIFALPVVLFLAYYIVKFGLSRRFHVTGRGRSMQIIEQLPLGPKSVLSIVQVGKFYYLLAQQENGIVMLEKTDRLPETVITNCHLQESWPNNFKTVLAEKLSAWSGKDLKDEKKREE</sequence>
<feature type="transmembrane region" description="Helical" evidence="6">
    <location>
        <begin position="6"/>
        <end position="27"/>
    </location>
</feature>